<evidence type="ECO:0000256" key="5">
    <source>
        <dbReference type="ARBA" id="ARBA00022741"/>
    </source>
</evidence>
<dbReference type="Gene3D" id="1.20.5.1930">
    <property type="match status" value="1"/>
</dbReference>
<dbReference type="Proteomes" id="UP001501676">
    <property type="component" value="Unassembled WGS sequence"/>
</dbReference>
<feature type="domain" description="Signal transduction histidine kinase subgroup 3 dimerisation and phosphoacceptor" evidence="11">
    <location>
        <begin position="166"/>
        <end position="233"/>
    </location>
</feature>
<keyword evidence="8" id="KW-0902">Two-component regulatory system</keyword>
<evidence type="ECO:0000256" key="9">
    <source>
        <dbReference type="SAM" id="Phobius"/>
    </source>
</evidence>
<keyword evidence="7" id="KW-0067">ATP-binding</keyword>
<reference evidence="13" key="1">
    <citation type="journal article" date="2019" name="Int. J. Syst. Evol. Microbiol.">
        <title>The Global Catalogue of Microorganisms (GCM) 10K type strain sequencing project: providing services to taxonomists for standard genome sequencing and annotation.</title>
        <authorList>
            <consortium name="The Broad Institute Genomics Platform"/>
            <consortium name="The Broad Institute Genome Sequencing Center for Infectious Disease"/>
            <person name="Wu L."/>
            <person name="Ma J."/>
        </authorList>
    </citation>
    <scope>NUCLEOTIDE SEQUENCE [LARGE SCALE GENOMIC DNA]</scope>
    <source>
        <strain evidence="13">JCM 9458</strain>
    </source>
</reference>
<evidence type="ECO:0000259" key="10">
    <source>
        <dbReference type="Pfam" id="PF02518"/>
    </source>
</evidence>
<evidence type="ECO:0000313" key="12">
    <source>
        <dbReference type="EMBL" id="GAA3385658.1"/>
    </source>
</evidence>
<evidence type="ECO:0000313" key="13">
    <source>
        <dbReference type="Proteomes" id="UP001501676"/>
    </source>
</evidence>
<comment type="caution">
    <text evidence="12">The sequence shown here is derived from an EMBL/GenBank/DDBJ whole genome shotgun (WGS) entry which is preliminary data.</text>
</comment>
<feature type="transmembrane region" description="Helical" evidence="9">
    <location>
        <begin position="35"/>
        <end position="51"/>
    </location>
</feature>
<dbReference type="InterPro" id="IPR011712">
    <property type="entry name" value="Sig_transdc_His_kin_sub3_dim/P"/>
</dbReference>
<dbReference type="CDD" id="cd16917">
    <property type="entry name" value="HATPase_UhpB-NarQ-NarX-like"/>
    <property type="match status" value="1"/>
</dbReference>
<organism evidence="12 13">
    <name type="scientific">Cryptosporangium minutisporangium</name>
    <dbReference type="NCBI Taxonomy" id="113569"/>
    <lineage>
        <taxon>Bacteria</taxon>
        <taxon>Bacillati</taxon>
        <taxon>Actinomycetota</taxon>
        <taxon>Actinomycetes</taxon>
        <taxon>Cryptosporangiales</taxon>
        <taxon>Cryptosporangiaceae</taxon>
        <taxon>Cryptosporangium</taxon>
    </lineage>
</organism>
<dbReference type="Pfam" id="PF07730">
    <property type="entry name" value="HisKA_3"/>
    <property type="match status" value="1"/>
</dbReference>
<gene>
    <name evidence="12" type="ORF">GCM10020369_20030</name>
</gene>
<dbReference type="EMBL" id="BAAAYN010000012">
    <property type="protein sequence ID" value="GAA3385658.1"/>
    <property type="molecule type" value="Genomic_DNA"/>
</dbReference>
<protein>
    <recommendedName>
        <fullName evidence="2">histidine kinase</fullName>
        <ecNumber evidence="2">2.7.13.3</ecNumber>
    </recommendedName>
</protein>
<sequence>MRTPVWGDAALGVLFAVALVYTAVAIRVSWGGGYWAFDAAAGALVAGCALARRRHLPAAAGAGLVVAAGAILVAWVAGLPQEPGPVAVLALAVLVATAVRTLPSGPAGAVASGGLAVVLGSFAAGGADVVPILNALGWSSAVLAGLALRAWDAQRRATLEDVRREERLEVARELHDVVAHHITGIVVQAQAARLATRRDESLAPLGPSLAGIEDAGTEALAAMRRVVGVLRTTSDTAPTTAGPEELTALLDRFAARHGPTVHRRLPTELPDWPPEIASTVYRIVQESLTNVSQHAPQASTVGVRVTDEGSQLIVHVTDDAPRYHRTGYHRTGYGLAGMRERVESLGGTLHVGPRDDAGWSVRATLPV</sequence>
<evidence type="ECO:0000256" key="8">
    <source>
        <dbReference type="ARBA" id="ARBA00023012"/>
    </source>
</evidence>
<keyword evidence="5" id="KW-0547">Nucleotide-binding</keyword>
<feature type="domain" description="Histidine kinase/HSP90-like ATPase" evidence="10">
    <location>
        <begin position="278"/>
        <end position="366"/>
    </location>
</feature>
<evidence type="ECO:0000256" key="3">
    <source>
        <dbReference type="ARBA" id="ARBA00022553"/>
    </source>
</evidence>
<dbReference type="PANTHER" id="PTHR24421">
    <property type="entry name" value="NITRATE/NITRITE SENSOR PROTEIN NARX-RELATED"/>
    <property type="match status" value="1"/>
</dbReference>
<evidence type="ECO:0000256" key="2">
    <source>
        <dbReference type="ARBA" id="ARBA00012438"/>
    </source>
</evidence>
<dbReference type="SUPFAM" id="SSF55874">
    <property type="entry name" value="ATPase domain of HSP90 chaperone/DNA topoisomerase II/histidine kinase"/>
    <property type="match status" value="1"/>
</dbReference>
<dbReference type="EC" id="2.7.13.3" evidence="2"/>
<dbReference type="InterPro" id="IPR003594">
    <property type="entry name" value="HATPase_dom"/>
</dbReference>
<keyword evidence="6 12" id="KW-0418">Kinase</keyword>
<accession>A0ABP6SVP7</accession>
<dbReference type="PANTHER" id="PTHR24421:SF10">
    <property type="entry name" value="NITRATE_NITRITE SENSOR PROTEIN NARQ"/>
    <property type="match status" value="1"/>
</dbReference>
<evidence type="ECO:0000256" key="6">
    <source>
        <dbReference type="ARBA" id="ARBA00022777"/>
    </source>
</evidence>
<keyword evidence="9" id="KW-1133">Transmembrane helix</keyword>
<evidence type="ECO:0000256" key="7">
    <source>
        <dbReference type="ARBA" id="ARBA00022840"/>
    </source>
</evidence>
<dbReference type="Gene3D" id="3.30.565.10">
    <property type="entry name" value="Histidine kinase-like ATPase, C-terminal domain"/>
    <property type="match status" value="1"/>
</dbReference>
<proteinExistence type="predicted"/>
<keyword evidence="9" id="KW-0472">Membrane</keyword>
<feature type="transmembrane region" description="Helical" evidence="9">
    <location>
        <begin position="58"/>
        <end position="78"/>
    </location>
</feature>
<keyword evidence="13" id="KW-1185">Reference proteome</keyword>
<dbReference type="GO" id="GO:0016301">
    <property type="term" value="F:kinase activity"/>
    <property type="evidence" value="ECO:0007669"/>
    <property type="project" value="UniProtKB-KW"/>
</dbReference>
<dbReference type="Pfam" id="PF02518">
    <property type="entry name" value="HATPase_c"/>
    <property type="match status" value="1"/>
</dbReference>
<dbReference type="RefSeq" id="WP_345727739.1">
    <property type="nucleotide sequence ID" value="NZ_BAAAYN010000012.1"/>
</dbReference>
<feature type="transmembrane region" description="Helical" evidence="9">
    <location>
        <begin position="109"/>
        <end position="126"/>
    </location>
</feature>
<feature type="transmembrane region" description="Helical" evidence="9">
    <location>
        <begin position="84"/>
        <end position="102"/>
    </location>
</feature>
<keyword evidence="4" id="KW-0808">Transferase</keyword>
<dbReference type="InterPro" id="IPR036890">
    <property type="entry name" value="HATPase_C_sf"/>
</dbReference>
<keyword evidence="3" id="KW-0597">Phosphoprotein</keyword>
<evidence type="ECO:0000259" key="11">
    <source>
        <dbReference type="Pfam" id="PF07730"/>
    </source>
</evidence>
<name>A0ABP6SVP7_9ACTN</name>
<keyword evidence="9" id="KW-0812">Transmembrane</keyword>
<evidence type="ECO:0000256" key="4">
    <source>
        <dbReference type="ARBA" id="ARBA00022679"/>
    </source>
</evidence>
<comment type="catalytic activity">
    <reaction evidence="1">
        <text>ATP + protein L-histidine = ADP + protein N-phospho-L-histidine.</text>
        <dbReference type="EC" id="2.7.13.3"/>
    </reaction>
</comment>
<evidence type="ECO:0000256" key="1">
    <source>
        <dbReference type="ARBA" id="ARBA00000085"/>
    </source>
</evidence>
<dbReference type="InterPro" id="IPR050482">
    <property type="entry name" value="Sensor_HK_TwoCompSys"/>
</dbReference>